<dbReference type="FunFam" id="3.30.300.30:FF:000008">
    <property type="entry name" value="2,3-dihydroxybenzoate-AMP ligase"/>
    <property type="match status" value="1"/>
</dbReference>
<name>A0A2W5PTU0_RHOSU</name>
<dbReference type="InterPro" id="IPR045851">
    <property type="entry name" value="AMP-bd_C_sf"/>
</dbReference>
<evidence type="ECO:0000259" key="7">
    <source>
        <dbReference type="Pfam" id="PF13193"/>
    </source>
</evidence>
<proteinExistence type="inferred from homology"/>
<dbReference type="InterPro" id="IPR000873">
    <property type="entry name" value="AMP-dep_synth/lig_dom"/>
</dbReference>
<comment type="similarity">
    <text evidence="1">Belongs to the ATP-dependent AMP-binding enzyme family.</text>
</comment>
<comment type="caution">
    <text evidence="8">The sequence shown here is derived from an EMBL/GenBank/DDBJ whole genome shotgun (WGS) entry which is preliminary data.</text>
</comment>
<gene>
    <name evidence="8" type="ORF">DI556_15255</name>
</gene>
<evidence type="ECO:0000313" key="8">
    <source>
        <dbReference type="EMBL" id="PZQ48177.1"/>
    </source>
</evidence>
<dbReference type="GO" id="GO:0006631">
    <property type="term" value="P:fatty acid metabolic process"/>
    <property type="evidence" value="ECO:0007669"/>
    <property type="project" value="TreeGrafter"/>
</dbReference>
<evidence type="ECO:0000256" key="4">
    <source>
        <dbReference type="ARBA" id="ARBA00066616"/>
    </source>
</evidence>
<reference evidence="8 9" key="1">
    <citation type="submission" date="2017-08" db="EMBL/GenBank/DDBJ databases">
        <title>Infants hospitalized years apart are colonized by the same room-sourced microbial strains.</title>
        <authorList>
            <person name="Brooks B."/>
            <person name="Olm M.R."/>
            <person name="Firek B.A."/>
            <person name="Baker R."/>
            <person name="Thomas B.C."/>
            <person name="Morowitz M.J."/>
            <person name="Banfield J.F."/>
        </authorList>
    </citation>
    <scope>NUCLEOTIDE SEQUENCE [LARGE SCALE GENOMIC DNA]</scope>
    <source>
        <strain evidence="8">S2_005_002_R2_34</strain>
    </source>
</reference>
<comment type="catalytic activity">
    <reaction evidence="3">
        <text>3-(methylsulfanyl)propanoate + ATP + CoA = 3-(methylsulfanyl)propanoyl-CoA + AMP + diphosphate</text>
        <dbReference type="Rhea" id="RHEA:43052"/>
        <dbReference type="ChEBI" id="CHEBI:30616"/>
        <dbReference type="ChEBI" id="CHEBI:33019"/>
        <dbReference type="ChEBI" id="CHEBI:49016"/>
        <dbReference type="ChEBI" id="CHEBI:57287"/>
        <dbReference type="ChEBI" id="CHEBI:82815"/>
        <dbReference type="ChEBI" id="CHEBI:456215"/>
        <dbReference type="EC" id="6.2.1.44"/>
    </reaction>
    <physiologicalReaction direction="left-to-right" evidence="3">
        <dbReference type="Rhea" id="RHEA:43053"/>
    </physiologicalReaction>
</comment>
<accession>A0A2W5PTU0</accession>
<evidence type="ECO:0000256" key="5">
    <source>
        <dbReference type="ARBA" id="ARBA00067668"/>
    </source>
</evidence>
<dbReference type="EMBL" id="QFPW01000013">
    <property type="protein sequence ID" value="PZQ48177.1"/>
    <property type="molecule type" value="Genomic_DNA"/>
</dbReference>
<evidence type="ECO:0000313" key="9">
    <source>
        <dbReference type="Proteomes" id="UP000249185"/>
    </source>
</evidence>
<dbReference type="PROSITE" id="PS00455">
    <property type="entry name" value="AMP_BINDING"/>
    <property type="match status" value="1"/>
</dbReference>
<dbReference type="PANTHER" id="PTHR43201">
    <property type="entry name" value="ACYL-COA SYNTHETASE"/>
    <property type="match status" value="1"/>
</dbReference>
<dbReference type="InterPro" id="IPR042099">
    <property type="entry name" value="ANL_N_sf"/>
</dbReference>
<dbReference type="Gene3D" id="3.30.300.30">
    <property type="match status" value="1"/>
</dbReference>
<dbReference type="Gene3D" id="3.40.50.12780">
    <property type="entry name" value="N-terminal domain of ligase-like"/>
    <property type="match status" value="1"/>
</dbReference>
<evidence type="ECO:0000259" key="6">
    <source>
        <dbReference type="Pfam" id="PF00501"/>
    </source>
</evidence>
<dbReference type="Pfam" id="PF00501">
    <property type="entry name" value="AMP-binding"/>
    <property type="match status" value="1"/>
</dbReference>
<dbReference type="InterPro" id="IPR020845">
    <property type="entry name" value="AMP-binding_CS"/>
</dbReference>
<evidence type="ECO:0000256" key="1">
    <source>
        <dbReference type="ARBA" id="ARBA00006432"/>
    </source>
</evidence>
<dbReference type="PANTHER" id="PTHR43201:SF5">
    <property type="entry name" value="MEDIUM-CHAIN ACYL-COA LIGASE ACSF2, MITOCHONDRIAL"/>
    <property type="match status" value="1"/>
</dbReference>
<organism evidence="8 9">
    <name type="scientific">Rhodovulum sulfidophilum</name>
    <name type="common">Rhodobacter sulfidophilus</name>
    <dbReference type="NCBI Taxonomy" id="35806"/>
    <lineage>
        <taxon>Bacteria</taxon>
        <taxon>Pseudomonadati</taxon>
        <taxon>Pseudomonadota</taxon>
        <taxon>Alphaproteobacteria</taxon>
        <taxon>Rhodobacterales</taxon>
        <taxon>Paracoccaceae</taxon>
        <taxon>Rhodovulum</taxon>
    </lineage>
</organism>
<dbReference type="Pfam" id="PF13193">
    <property type="entry name" value="AMP-binding_C"/>
    <property type="match status" value="1"/>
</dbReference>
<dbReference type="EC" id="6.2.1.44" evidence="4"/>
<dbReference type="SUPFAM" id="SSF56801">
    <property type="entry name" value="Acetyl-CoA synthetase-like"/>
    <property type="match status" value="1"/>
</dbReference>
<dbReference type="Proteomes" id="UP000249185">
    <property type="component" value="Unassembled WGS sequence"/>
</dbReference>
<dbReference type="GO" id="GO:0031956">
    <property type="term" value="F:medium-chain fatty acid-CoA ligase activity"/>
    <property type="evidence" value="ECO:0007669"/>
    <property type="project" value="TreeGrafter"/>
</dbReference>
<dbReference type="AlphaFoldDB" id="A0A2W5PTU0"/>
<dbReference type="InterPro" id="IPR025110">
    <property type="entry name" value="AMP-bd_C"/>
</dbReference>
<evidence type="ECO:0000256" key="2">
    <source>
        <dbReference type="ARBA" id="ARBA00022598"/>
    </source>
</evidence>
<feature type="domain" description="AMP-binding enzyme C-terminal" evidence="7">
    <location>
        <begin position="410"/>
        <end position="485"/>
    </location>
</feature>
<keyword evidence="2" id="KW-0436">Ligase</keyword>
<sequence>MEDWIAPDPVALHAQGRPEKLALMELASGRRWTYAALDQAIERGVAALAALGLGAGDRIAVLAKNAADLLIAQQAAMRMGAIFAPLNWRLAAAELGPILADCAPKLLVLDGTVTVDAPPGCRAISLAELGAAIAAATPGPRQPARPAGGACVILYTSGTSGVSKGVILTPQTLFFTGVNFGVLGGVTGASVFLCESPIFHVIGLVTSIWPPFVQGGAVLVSAGFDPAVTNGRLADKALGITHYFCVPQMAEALRYAEGFDPGRWSLTALFTGGAPNPPTNIRWWVDQGVAMVDGFGMTECGTVLGMPLDPDLIATHAGAVGQAAPGTAVRIVDLGERDVPDGEAGEILVKGPNVTPGYWNRPEERAKAFTADGWLRTGDIGRRDADGYIAIVDRRKDMFISGGENVYPVEIESVLVEHPAVMEVAVIGVPDARWGEVGRAFVVPKPGARLTEEELARHCEARLARYKIPRRFEITDALPRTGTGKIQKHVLRAATLTDAG</sequence>
<protein>
    <recommendedName>
        <fullName evidence="5">3-methylmercaptopropionyl-CoA ligase</fullName>
        <ecNumber evidence="4">6.2.1.44</ecNumber>
    </recommendedName>
</protein>
<evidence type="ECO:0000256" key="3">
    <source>
        <dbReference type="ARBA" id="ARBA00051915"/>
    </source>
</evidence>
<feature type="domain" description="AMP-dependent synthetase/ligase" evidence="6">
    <location>
        <begin position="13"/>
        <end position="359"/>
    </location>
</feature>